<organism evidence="1 2">
    <name type="scientific">Neoaquamicrobium sediminum</name>
    <dbReference type="NCBI Taxonomy" id="1849104"/>
    <lineage>
        <taxon>Bacteria</taxon>
        <taxon>Pseudomonadati</taxon>
        <taxon>Pseudomonadota</taxon>
        <taxon>Alphaproteobacteria</taxon>
        <taxon>Hyphomicrobiales</taxon>
        <taxon>Phyllobacteriaceae</taxon>
        <taxon>Neoaquamicrobium</taxon>
    </lineage>
</organism>
<dbReference type="Proteomes" id="UP001559025">
    <property type="component" value="Unassembled WGS sequence"/>
</dbReference>
<accession>A0ABV3WT71</accession>
<dbReference type="EMBL" id="JAZHFV010000002">
    <property type="protein sequence ID" value="MEX4007481.1"/>
    <property type="molecule type" value="Genomic_DNA"/>
</dbReference>
<evidence type="ECO:0000313" key="1">
    <source>
        <dbReference type="EMBL" id="MEX4007481.1"/>
    </source>
</evidence>
<gene>
    <name evidence="1" type="ORF">V1479_09205</name>
</gene>
<name>A0ABV3WT71_9HYPH</name>
<keyword evidence="2" id="KW-1185">Reference proteome</keyword>
<protein>
    <recommendedName>
        <fullName evidence="3">NADH:ubiquinone oxidoreductase intermediate-associated protein 30 domain-containing protein</fullName>
    </recommendedName>
</protein>
<proteinExistence type="predicted"/>
<comment type="caution">
    <text evidence="1">The sequence shown here is derived from an EMBL/GenBank/DDBJ whole genome shotgun (WGS) entry which is preliminary data.</text>
</comment>
<evidence type="ECO:0008006" key="3">
    <source>
        <dbReference type="Google" id="ProtNLM"/>
    </source>
</evidence>
<dbReference type="RefSeq" id="WP_368802637.1">
    <property type="nucleotide sequence ID" value="NZ_JAZHFV010000002.1"/>
</dbReference>
<sequence length="198" mass="22239">MARHLPILLVLAQPVAVAPALGADDLGRWHAGPYSFSDEMGGFTIREISGTGSAEDPVVLIQEMVSASPVTLVVRAEKPVRARDFSGNFAHGFIHMQIVALNNSGLPWLEFEFELQEIVGEPSTFGDGLSFDQRRTESSNISSDRYAEYSRDFEPYDRLIFRNGFTDPLKTVTFRIFITDFTPRWEFFLVQDPTVPFS</sequence>
<evidence type="ECO:0000313" key="2">
    <source>
        <dbReference type="Proteomes" id="UP001559025"/>
    </source>
</evidence>
<reference evidence="1 2" key="1">
    <citation type="submission" date="2024-01" db="EMBL/GenBank/DDBJ databases">
        <title>New evidence supports the origin of RcGTA from prophage.</title>
        <authorList>
            <person name="Xu Y."/>
            <person name="Liu B."/>
            <person name="Chen F."/>
        </authorList>
    </citation>
    <scope>NUCLEOTIDE SEQUENCE [LARGE SCALE GENOMIC DNA]</scope>
    <source>
        <strain evidence="1 2">CBW1107-2</strain>
    </source>
</reference>